<name>A0AA87ZWE6_FICCA</name>
<sequence>MAAACNGNVEFIMNILKANPELVWNPYLARDLFMLAIEYRQAEVFSLIYGLPDKQAIASLRMRTAIICYTRQHQYHLLEY</sequence>
<protein>
    <submittedName>
        <fullName evidence="1">Uncharacterized protein</fullName>
    </submittedName>
</protein>
<dbReference type="AlphaFoldDB" id="A0AA87ZWE6"/>
<organism evidence="1 2">
    <name type="scientific">Ficus carica</name>
    <name type="common">Common fig</name>
    <dbReference type="NCBI Taxonomy" id="3494"/>
    <lineage>
        <taxon>Eukaryota</taxon>
        <taxon>Viridiplantae</taxon>
        <taxon>Streptophyta</taxon>
        <taxon>Embryophyta</taxon>
        <taxon>Tracheophyta</taxon>
        <taxon>Spermatophyta</taxon>
        <taxon>Magnoliopsida</taxon>
        <taxon>eudicotyledons</taxon>
        <taxon>Gunneridae</taxon>
        <taxon>Pentapetalae</taxon>
        <taxon>rosids</taxon>
        <taxon>fabids</taxon>
        <taxon>Rosales</taxon>
        <taxon>Moraceae</taxon>
        <taxon>Ficeae</taxon>
        <taxon>Ficus</taxon>
    </lineage>
</organism>
<comment type="caution">
    <text evidence="1">The sequence shown here is derived from an EMBL/GenBank/DDBJ whole genome shotgun (WGS) entry which is preliminary data.</text>
</comment>
<evidence type="ECO:0000313" key="1">
    <source>
        <dbReference type="EMBL" id="GMN30291.1"/>
    </source>
</evidence>
<evidence type="ECO:0000313" key="2">
    <source>
        <dbReference type="Proteomes" id="UP001187192"/>
    </source>
</evidence>
<proteinExistence type="predicted"/>
<keyword evidence="2" id="KW-1185">Reference proteome</keyword>
<dbReference type="Proteomes" id="UP001187192">
    <property type="component" value="Unassembled WGS sequence"/>
</dbReference>
<reference evidence="1" key="1">
    <citation type="submission" date="2023-07" db="EMBL/GenBank/DDBJ databases">
        <title>draft genome sequence of fig (Ficus carica).</title>
        <authorList>
            <person name="Takahashi T."/>
            <person name="Nishimura K."/>
        </authorList>
    </citation>
    <scope>NUCLEOTIDE SEQUENCE</scope>
</reference>
<accession>A0AA87ZWE6</accession>
<gene>
    <name evidence="1" type="ORF">TIFTF001_048000</name>
</gene>
<dbReference type="EMBL" id="BTGU01005791">
    <property type="protein sequence ID" value="GMN30291.1"/>
    <property type="molecule type" value="Genomic_DNA"/>
</dbReference>